<dbReference type="GO" id="GO:0046872">
    <property type="term" value="F:metal ion binding"/>
    <property type="evidence" value="ECO:0007669"/>
    <property type="project" value="UniProtKB-KW"/>
</dbReference>
<dbReference type="SMART" id="SM00228">
    <property type="entry name" value="PDZ"/>
    <property type="match status" value="1"/>
</dbReference>
<keyword evidence="14" id="KW-1185">Reference proteome</keyword>
<evidence type="ECO:0000256" key="2">
    <source>
        <dbReference type="ARBA" id="ARBA00004141"/>
    </source>
</evidence>
<dbReference type="CDD" id="cd23081">
    <property type="entry name" value="cpPDZ_EcRseP-like"/>
    <property type="match status" value="1"/>
</dbReference>
<evidence type="ECO:0000256" key="9">
    <source>
        <dbReference type="ARBA" id="ARBA00023049"/>
    </source>
</evidence>
<dbReference type="Pfam" id="PF17820">
    <property type="entry name" value="PDZ_6"/>
    <property type="match status" value="1"/>
</dbReference>
<evidence type="ECO:0000256" key="6">
    <source>
        <dbReference type="ARBA" id="ARBA00022801"/>
    </source>
</evidence>
<organism evidence="13 14">
    <name type="scientific">Yoonia maritima</name>
    <dbReference type="NCBI Taxonomy" id="1435347"/>
    <lineage>
        <taxon>Bacteria</taxon>
        <taxon>Pseudomonadati</taxon>
        <taxon>Pseudomonadota</taxon>
        <taxon>Alphaproteobacteria</taxon>
        <taxon>Rhodobacterales</taxon>
        <taxon>Paracoccaceae</taxon>
        <taxon>Yoonia</taxon>
    </lineage>
</organism>
<feature type="transmembrane region" description="Helical" evidence="11">
    <location>
        <begin position="6"/>
        <end position="31"/>
    </location>
</feature>
<dbReference type="GO" id="GO:0016020">
    <property type="term" value="C:membrane"/>
    <property type="evidence" value="ECO:0007669"/>
    <property type="project" value="UniProtKB-SubCell"/>
</dbReference>
<comment type="similarity">
    <text evidence="3 11">Belongs to the peptidase M50B family.</text>
</comment>
<keyword evidence="4 13" id="KW-0645">Protease</keyword>
<comment type="subcellular location">
    <subcellularLocation>
        <location evidence="2">Membrane</location>
        <topology evidence="2">Multi-pass membrane protein</topology>
    </subcellularLocation>
</comment>
<keyword evidence="11" id="KW-0479">Metal-binding</keyword>
<keyword evidence="8 11" id="KW-1133">Transmembrane helix</keyword>
<evidence type="ECO:0000256" key="7">
    <source>
        <dbReference type="ARBA" id="ARBA00022833"/>
    </source>
</evidence>
<dbReference type="CDD" id="cd06163">
    <property type="entry name" value="S2P-M50_PDZ_RseP-like"/>
    <property type="match status" value="1"/>
</dbReference>
<proteinExistence type="inferred from homology"/>
<dbReference type="PANTHER" id="PTHR42837:SF2">
    <property type="entry name" value="MEMBRANE METALLOPROTEASE ARASP2, CHLOROPLASTIC-RELATED"/>
    <property type="match status" value="1"/>
</dbReference>
<evidence type="ECO:0000256" key="8">
    <source>
        <dbReference type="ARBA" id="ARBA00022989"/>
    </source>
</evidence>
<evidence type="ECO:0000256" key="10">
    <source>
        <dbReference type="ARBA" id="ARBA00023136"/>
    </source>
</evidence>
<dbReference type="GO" id="GO:0006508">
    <property type="term" value="P:proteolysis"/>
    <property type="evidence" value="ECO:0007669"/>
    <property type="project" value="UniProtKB-KW"/>
</dbReference>
<dbReference type="EC" id="3.4.24.-" evidence="11"/>
<evidence type="ECO:0000256" key="11">
    <source>
        <dbReference type="RuleBase" id="RU362031"/>
    </source>
</evidence>
<evidence type="ECO:0000259" key="12">
    <source>
        <dbReference type="SMART" id="SM00228"/>
    </source>
</evidence>
<comment type="caution">
    <text evidence="13">The sequence shown here is derived from an EMBL/GenBank/DDBJ whole genome shotgun (WGS) entry which is preliminary data.</text>
</comment>
<comment type="cofactor">
    <cofactor evidence="1 11">
        <name>Zn(2+)</name>
        <dbReference type="ChEBI" id="CHEBI:29105"/>
    </cofactor>
</comment>
<keyword evidence="10 11" id="KW-0472">Membrane</keyword>
<keyword evidence="6 11" id="KW-0378">Hydrolase</keyword>
<evidence type="ECO:0000313" key="14">
    <source>
        <dbReference type="Proteomes" id="UP000238007"/>
    </source>
</evidence>
<dbReference type="InterPro" id="IPR041489">
    <property type="entry name" value="PDZ_6"/>
</dbReference>
<keyword evidence="9 11" id="KW-0482">Metalloprotease</keyword>
<dbReference type="GO" id="GO:0004222">
    <property type="term" value="F:metalloendopeptidase activity"/>
    <property type="evidence" value="ECO:0007669"/>
    <property type="project" value="InterPro"/>
</dbReference>
<dbReference type="Pfam" id="PF02163">
    <property type="entry name" value="Peptidase_M50"/>
    <property type="match status" value="1"/>
</dbReference>
<feature type="transmembrane region" description="Helical" evidence="11">
    <location>
        <begin position="417"/>
        <end position="438"/>
    </location>
</feature>
<reference evidence="13 14" key="1">
    <citation type="submission" date="2018-03" db="EMBL/GenBank/DDBJ databases">
        <title>Genomic Encyclopedia of Archaeal and Bacterial Type Strains, Phase II (KMG-II): from individual species to whole genera.</title>
        <authorList>
            <person name="Goeker M."/>
        </authorList>
    </citation>
    <scope>NUCLEOTIDE SEQUENCE [LARGE SCALE GENOMIC DNA]</scope>
    <source>
        <strain evidence="13 14">DSM 101533</strain>
    </source>
</reference>
<sequence length="445" mass="47902">MDLVNQIVPMFGNAAFAIVAFVVALSVIVTVHEYGHYIVGRWGGIHAEVFSLGFGPRLFSWVDKHGTRWQVAALPLGGYVKFLGDTNAASVGSDDVAPEIDPRRTMLGAPLWARTATVAAGPVFNFILAILVFAGSAMVQGQAVEPLTYSDAKALPPSYENNLEQGDVLIAIEGVKFDDPTRTESMIDLIPNEQQLDYTIIRDGEEMLVNGPFLMPAMVGQVTPRSAADEAGLIKDDVITAIDGSPVFSFKQLQQRVFAAAGTPVTLDLWNAGTTREVTLTARRTDTPKAEGGFETRYLIGVTGKFFFEPLTENISPWAALKYGANGVWLSTTTTLSAIKHMFLGNISTCSLSGPVGIAETSASMARKGPQSFIWLIGALSAAVGLMNLLPIPVLDGGHLVLYAYEAVARRKPNDKAIKVFMFIGLAFILTMIPFTILNDTVLCP</sequence>
<feature type="domain" description="PDZ" evidence="12">
    <location>
        <begin position="203"/>
        <end position="273"/>
    </location>
</feature>
<dbReference type="InterPro" id="IPR004387">
    <property type="entry name" value="Pept_M50_Zn"/>
</dbReference>
<keyword evidence="5 11" id="KW-0812">Transmembrane</keyword>
<dbReference type="InterPro" id="IPR001478">
    <property type="entry name" value="PDZ"/>
</dbReference>
<dbReference type="InterPro" id="IPR008915">
    <property type="entry name" value="Peptidase_M50"/>
</dbReference>
<dbReference type="AlphaFoldDB" id="A0A2T0W4W7"/>
<name>A0A2T0W4W7_9RHOB</name>
<gene>
    <name evidence="13" type="ORF">CLV80_101355</name>
</gene>
<protein>
    <recommendedName>
        <fullName evidence="11">Zinc metalloprotease</fullName>
        <ecNumber evidence="11">3.4.24.-</ecNumber>
    </recommendedName>
</protein>
<keyword evidence="7 11" id="KW-0862">Zinc</keyword>
<feature type="transmembrane region" description="Helical" evidence="11">
    <location>
        <begin position="373"/>
        <end position="405"/>
    </location>
</feature>
<evidence type="ECO:0000313" key="13">
    <source>
        <dbReference type="EMBL" id="PRY80500.1"/>
    </source>
</evidence>
<dbReference type="PANTHER" id="PTHR42837">
    <property type="entry name" value="REGULATOR OF SIGMA-E PROTEASE RSEP"/>
    <property type="match status" value="1"/>
</dbReference>
<dbReference type="SUPFAM" id="SSF50156">
    <property type="entry name" value="PDZ domain-like"/>
    <property type="match status" value="2"/>
</dbReference>
<dbReference type="NCBIfam" id="TIGR00054">
    <property type="entry name" value="RIP metalloprotease RseP"/>
    <property type="match status" value="1"/>
</dbReference>
<evidence type="ECO:0000256" key="3">
    <source>
        <dbReference type="ARBA" id="ARBA00007931"/>
    </source>
</evidence>
<evidence type="ECO:0000256" key="4">
    <source>
        <dbReference type="ARBA" id="ARBA00022670"/>
    </source>
</evidence>
<evidence type="ECO:0000256" key="5">
    <source>
        <dbReference type="ARBA" id="ARBA00022692"/>
    </source>
</evidence>
<accession>A0A2T0W4W7</accession>
<dbReference type="RefSeq" id="WP_165793290.1">
    <property type="nucleotide sequence ID" value="NZ_PVTP01000001.1"/>
</dbReference>
<dbReference type="Proteomes" id="UP000238007">
    <property type="component" value="Unassembled WGS sequence"/>
</dbReference>
<feature type="transmembrane region" description="Helical" evidence="11">
    <location>
        <begin position="111"/>
        <end position="134"/>
    </location>
</feature>
<dbReference type="InterPro" id="IPR036034">
    <property type="entry name" value="PDZ_sf"/>
</dbReference>
<dbReference type="Gene3D" id="2.30.42.10">
    <property type="match status" value="2"/>
</dbReference>
<dbReference type="EMBL" id="PVTP01000001">
    <property type="protein sequence ID" value="PRY80500.1"/>
    <property type="molecule type" value="Genomic_DNA"/>
</dbReference>
<evidence type="ECO:0000256" key="1">
    <source>
        <dbReference type="ARBA" id="ARBA00001947"/>
    </source>
</evidence>